<dbReference type="EMBL" id="LVHF01000033">
    <property type="protein sequence ID" value="OAN11023.1"/>
    <property type="molecule type" value="Genomic_DNA"/>
</dbReference>
<evidence type="ECO:0000259" key="1">
    <source>
        <dbReference type="PROSITE" id="PS51186"/>
    </source>
</evidence>
<dbReference type="InterPro" id="IPR000182">
    <property type="entry name" value="GNAT_dom"/>
</dbReference>
<dbReference type="PROSITE" id="PS51186">
    <property type="entry name" value="GNAT"/>
    <property type="match status" value="1"/>
</dbReference>
<dbReference type="InterPro" id="IPR016181">
    <property type="entry name" value="Acyl_CoA_acyltransferase"/>
</dbReference>
<dbReference type="GO" id="GO:0016747">
    <property type="term" value="F:acyltransferase activity, transferring groups other than amino-acyl groups"/>
    <property type="evidence" value="ECO:0007669"/>
    <property type="project" value="InterPro"/>
</dbReference>
<evidence type="ECO:0000313" key="3">
    <source>
        <dbReference type="Proteomes" id="UP000078503"/>
    </source>
</evidence>
<proteinExistence type="predicted"/>
<feature type="domain" description="N-acetyltransferase" evidence="1">
    <location>
        <begin position="40"/>
        <end position="179"/>
    </location>
</feature>
<reference evidence="2 3" key="1">
    <citation type="submission" date="2016-03" db="EMBL/GenBank/DDBJ databases">
        <title>Photobacterium proteolyticum sp. nov. a protease producing bacterium isolated from ocean sediments of Laizhou Bay.</title>
        <authorList>
            <person name="Li Y."/>
        </authorList>
    </citation>
    <scope>NUCLEOTIDE SEQUENCE [LARGE SCALE GENOMIC DNA]</scope>
    <source>
        <strain evidence="2 3">R-40508</strain>
    </source>
</reference>
<dbReference type="SUPFAM" id="SSF55729">
    <property type="entry name" value="Acyl-CoA N-acyltransferases (Nat)"/>
    <property type="match status" value="1"/>
</dbReference>
<dbReference type="Pfam" id="PF13302">
    <property type="entry name" value="Acetyltransf_3"/>
    <property type="match status" value="1"/>
</dbReference>
<dbReference type="PANTHER" id="PTHR43792">
    <property type="entry name" value="GNAT FAMILY, PUTATIVE (AFU_ORTHOLOGUE AFUA_3G00765)-RELATED-RELATED"/>
    <property type="match status" value="1"/>
</dbReference>
<name>A0A178K2R9_9GAMM</name>
<evidence type="ECO:0000313" key="2">
    <source>
        <dbReference type="EMBL" id="OAN11023.1"/>
    </source>
</evidence>
<comment type="caution">
    <text evidence="2">The sequence shown here is derived from an EMBL/GenBank/DDBJ whole genome shotgun (WGS) entry which is preliminary data.</text>
</comment>
<sequence>MAVQFTTPRLKIYQVPTSRTGNEDALIAAIPSLLTPNVVAHLPPYFHGIANADQAQAWLDKMRSESQLFIIESQQSARTSEANATDHDSPIIGFMFIYSEQQTAHLGYLLAEPYWGQGLARELLTHLVPWAKQQHQWHSLVGGVSTDNPASSHLLTSLGFTKQPHEANADKVFYSLLLQ</sequence>
<dbReference type="STRING" id="858640.A3K86_18785"/>
<dbReference type="Proteomes" id="UP000078503">
    <property type="component" value="Unassembled WGS sequence"/>
</dbReference>
<dbReference type="OrthoDB" id="6293260at2"/>
<organism evidence="2 3">
    <name type="scientific">Photobacterium jeanii</name>
    <dbReference type="NCBI Taxonomy" id="858640"/>
    <lineage>
        <taxon>Bacteria</taxon>
        <taxon>Pseudomonadati</taxon>
        <taxon>Pseudomonadota</taxon>
        <taxon>Gammaproteobacteria</taxon>
        <taxon>Vibrionales</taxon>
        <taxon>Vibrionaceae</taxon>
        <taxon>Photobacterium</taxon>
    </lineage>
</organism>
<dbReference type="RefSeq" id="WP_068334990.1">
    <property type="nucleotide sequence ID" value="NZ_LVHF01000033.1"/>
</dbReference>
<dbReference type="CDD" id="cd04301">
    <property type="entry name" value="NAT_SF"/>
    <property type="match status" value="1"/>
</dbReference>
<accession>A0A178K2R9</accession>
<dbReference type="Gene3D" id="3.40.630.30">
    <property type="match status" value="1"/>
</dbReference>
<gene>
    <name evidence="2" type="ORF">A3K86_18785</name>
</gene>
<protein>
    <recommendedName>
        <fullName evidence="1">N-acetyltransferase domain-containing protein</fullName>
    </recommendedName>
</protein>
<keyword evidence="3" id="KW-1185">Reference proteome</keyword>
<dbReference type="InterPro" id="IPR051531">
    <property type="entry name" value="N-acetyltransferase"/>
</dbReference>
<dbReference type="AlphaFoldDB" id="A0A178K2R9"/>